<dbReference type="EMBL" id="JXKC01000004">
    <property type="protein sequence ID" value="PCS18842.1"/>
    <property type="molecule type" value="Genomic_DNA"/>
</dbReference>
<protein>
    <submittedName>
        <fullName evidence="2">Uncharacterized protein</fullName>
    </submittedName>
</protein>
<dbReference type="AlphaFoldDB" id="A0A2A5STL4"/>
<dbReference type="Proteomes" id="UP000218711">
    <property type="component" value="Unassembled WGS sequence"/>
</dbReference>
<evidence type="ECO:0000256" key="1">
    <source>
        <dbReference type="SAM" id="Coils"/>
    </source>
</evidence>
<organism evidence="2 3">
    <name type="scientific">Lactococcus cremoris subsp. tructae</name>
    <dbReference type="NCBI Taxonomy" id="542833"/>
    <lineage>
        <taxon>Bacteria</taxon>
        <taxon>Bacillati</taxon>
        <taxon>Bacillota</taxon>
        <taxon>Bacilli</taxon>
        <taxon>Lactobacillales</taxon>
        <taxon>Streptococcaceae</taxon>
        <taxon>Lactococcus</taxon>
    </lineage>
</organism>
<comment type="caution">
    <text evidence="2">The sequence shown here is derived from an EMBL/GenBank/DDBJ whole genome shotgun (WGS) entry which is preliminary data.</text>
</comment>
<gene>
    <name evidence="2" type="ORF">RU92_GL002034</name>
</gene>
<feature type="coiled-coil region" evidence="1">
    <location>
        <begin position="5"/>
        <end position="46"/>
    </location>
</feature>
<accession>A0A2A5STL4</accession>
<dbReference type="RefSeq" id="WP_096816237.1">
    <property type="nucleotide sequence ID" value="NZ_JXKC01000004.1"/>
</dbReference>
<evidence type="ECO:0000313" key="2">
    <source>
        <dbReference type="EMBL" id="PCS18842.1"/>
    </source>
</evidence>
<proteinExistence type="predicted"/>
<reference evidence="2 3" key="1">
    <citation type="submission" date="2014-12" db="EMBL/GenBank/DDBJ databases">
        <title>Draft genome sequences of 10 type strains of Lactococcus.</title>
        <authorList>
            <person name="Sun Z."/>
            <person name="Zhong Z."/>
            <person name="Liu W."/>
            <person name="Zhang W."/>
            <person name="Zhang H."/>
        </authorList>
    </citation>
    <scope>NUCLEOTIDE SEQUENCE [LARGE SCALE GENOMIC DNA]</scope>
    <source>
        <strain evidence="2 3">DSM 21502</strain>
    </source>
</reference>
<evidence type="ECO:0000313" key="3">
    <source>
        <dbReference type="Proteomes" id="UP000218711"/>
    </source>
</evidence>
<keyword evidence="1" id="KW-0175">Coiled coil</keyword>
<name>A0A2A5STL4_LACLC</name>
<sequence>MFELFKDLKKLMTDLSEEVNTMKINLERVQEERIKAERVGQDIQKKVNEFQVSIQPRVEKINKLVEQINKRVE</sequence>